<gene>
    <name evidence="7" type="ORF">BCR34DRAFT_575758</name>
</gene>
<evidence type="ECO:0000256" key="6">
    <source>
        <dbReference type="SAM" id="Phobius"/>
    </source>
</evidence>
<feature type="transmembrane region" description="Helical" evidence="6">
    <location>
        <begin position="167"/>
        <end position="184"/>
    </location>
</feature>
<dbReference type="AlphaFoldDB" id="A0A1Y1YQQ5"/>
<dbReference type="GO" id="GO:0016020">
    <property type="term" value="C:membrane"/>
    <property type="evidence" value="ECO:0007669"/>
    <property type="project" value="UniProtKB-SubCell"/>
</dbReference>
<comment type="subcellular location">
    <subcellularLocation>
        <location evidence="1">Membrane</location>
        <topology evidence="1">Multi-pass membrane protein</topology>
    </subcellularLocation>
</comment>
<sequence length="187" mass="19545">MGLFDNARKALATMFGGGSNDKKPLPNDNTDHGMSTNNELGQMGTGCIGQGVGQRIRRAVNNTLNRARCLFKRTANWLADAVQGIKDWMREHPYLTAAIAVSILLLIIGPFIPHILAAAGFGPAGIVAGSLAAGIHASISSVAAGSTFAILTSAGMAGYGVPIVLGIYWGLTVMFASCTIFFVVRAH</sequence>
<organism evidence="7 8">
    <name type="scientific">Clohesyomyces aquaticus</name>
    <dbReference type="NCBI Taxonomy" id="1231657"/>
    <lineage>
        <taxon>Eukaryota</taxon>
        <taxon>Fungi</taxon>
        <taxon>Dikarya</taxon>
        <taxon>Ascomycota</taxon>
        <taxon>Pezizomycotina</taxon>
        <taxon>Dothideomycetes</taxon>
        <taxon>Pleosporomycetidae</taxon>
        <taxon>Pleosporales</taxon>
        <taxon>Lindgomycetaceae</taxon>
        <taxon>Clohesyomyces</taxon>
    </lineage>
</organism>
<dbReference type="Proteomes" id="UP000193144">
    <property type="component" value="Unassembled WGS sequence"/>
</dbReference>
<dbReference type="OrthoDB" id="440424at2759"/>
<reference evidence="7 8" key="1">
    <citation type="submission" date="2016-07" db="EMBL/GenBank/DDBJ databases">
        <title>Pervasive Adenine N6-methylation of Active Genes in Fungi.</title>
        <authorList>
            <consortium name="DOE Joint Genome Institute"/>
            <person name="Mondo S.J."/>
            <person name="Dannebaum R.O."/>
            <person name="Kuo R.C."/>
            <person name="Labutti K."/>
            <person name="Haridas S."/>
            <person name="Kuo A."/>
            <person name="Salamov A."/>
            <person name="Ahrendt S.R."/>
            <person name="Lipzen A."/>
            <person name="Sullivan W."/>
            <person name="Andreopoulos W.B."/>
            <person name="Clum A."/>
            <person name="Lindquist E."/>
            <person name="Daum C."/>
            <person name="Ramamoorthy G.K."/>
            <person name="Gryganskyi A."/>
            <person name="Culley D."/>
            <person name="Magnuson J.K."/>
            <person name="James T.Y."/>
            <person name="O'Malley M.A."/>
            <person name="Stajich J.E."/>
            <person name="Spatafora J.W."/>
            <person name="Visel A."/>
            <person name="Grigoriev I.V."/>
        </authorList>
    </citation>
    <scope>NUCLEOTIDE SEQUENCE [LARGE SCALE GENOMIC DNA]</scope>
    <source>
        <strain evidence="7 8">CBS 115471</strain>
    </source>
</reference>
<dbReference type="Pfam" id="PF06140">
    <property type="entry name" value="Ifi-6-16"/>
    <property type="match status" value="1"/>
</dbReference>
<evidence type="ECO:0000313" key="7">
    <source>
        <dbReference type="EMBL" id="ORY00368.1"/>
    </source>
</evidence>
<accession>A0A1Y1YQQ5</accession>
<protein>
    <submittedName>
        <fullName evidence="7">Uncharacterized protein</fullName>
    </submittedName>
</protein>
<dbReference type="PANTHER" id="PTHR16932:SF18">
    <property type="entry name" value="INTERFERON, ALPHA-INDUCIBLE PROTEIN 27-LIKE 2"/>
    <property type="match status" value="1"/>
</dbReference>
<keyword evidence="5 6" id="KW-0472">Membrane</keyword>
<proteinExistence type="inferred from homology"/>
<dbReference type="InterPro" id="IPR038213">
    <property type="entry name" value="IFI6/IFI27-like_sf"/>
</dbReference>
<evidence type="ECO:0000256" key="1">
    <source>
        <dbReference type="ARBA" id="ARBA00004141"/>
    </source>
</evidence>
<feature type="transmembrane region" description="Helical" evidence="6">
    <location>
        <begin position="94"/>
        <end position="112"/>
    </location>
</feature>
<comment type="similarity">
    <text evidence="2">Belongs to the IFI6/IFI27 family.</text>
</comment>
<evidence type="ECO:0000256" key="2">
    <source>
        <dbReference type="ARBA" id="ARBA00007262"/>
    </source>
</evidence>
<evidence type="ECO:0000256" key="3">
    <source>
        <dbReference type="ARBA" id="ARBA00022692"/>
    </source>
</evidence>
<feature type="transmembrane region" description="Helical" evidence="6">
    <location>
        <begin position="142"/>
        <end position="161"/>
    </location>
</feature>
<evidence type="ECO:0000256" key="4">
    <source>
        <dbReference type="ARBA" id="ARBA00022989"/>
    </source>
</evidence>
<keyword evidence="3 6" id="KW-0812">Transmembrane</keyword>
<comment type="caution">
    <text evidence="7">The sequence shown here is derived from an EMBL/GenBank/DDBJ whole genome shotgun (WGS) entry which is preliminary data.</text>
</comment>
<dbReference type="Gene3D" id="6.10.110.10">
    <property type="match status" value="1"/>
</dbReference>
<keyword evidence="8" id="KW-1185">Reference proteome</keyword>
<dbReference type="PANTHER" id="PTHR16932">
    <property type="entry name" value="INTERFERON ALPHA-INDUCIBLE PROTEIN 27"/>
    <property type="match status" value="1"/>
</dbReference>
<evidence type="ECO:0000256" key="5">
    <source>
        <dbReference type="ARBA" id="ARBA00023136"/>
    </source>
</evidence>
<dbReference type="InterPro" id="IPR009311">
    <property type="entry name" value="IFI6/IFI27-like"/>
</dbReference>
<name>A0A1Y1YQQ5_9PLEO</name>
<evidence type="ECO:0000313" key="8">
    <source>
        <dbReference type="Proteomes" id="UP000193144"/>
    </source>
</evidence>
<dbReference type="EMBL" id="MCFA01000184">
    <property type="protein sequence ID" value="ORY00368.1"/>
    <property type="molecule type" value="Genomic_DNA"/>
</dbReference>
<keyword evidence="4 6" id="KW-1133">Transmembrane helix</keyword>